<comment type="caution">
    <text evidence="9">The sequence shown here is derived from an EMBL/GenBank/DDBJ whole genome shotgun (WGS) entry which is preliminary data.</text>
</comment>
<dbReference type="Pfam" id="PF01391">
    <property type="entry name" value="Collagen"/>
    <property type="match status" value="1"/>
</dbReference>
<dbReference type="PANTHER" id="PTHR10075:SF103">
    <property type="entry name" value="ROUNDABOUT HOMOLOG 4"/>
    <property type="match status" value="1"/>
</dbReference>
<evidence type="ECO:0000256" key="1">
    <source>
        <dbReference type="ARBA" id="ARBA00009588"/>
    </source>
</evidence>
<comment type="similarity">
    <text evidence="1">Belongs to the immunoglobulin superfamily. DCC family.</text>
</comment>
<name>A0A9W9ZMB9_9CNID</name>
<dbReference type="InterPro" id="IPR007110">
    <property type="entry name" value="Ig-like_dom"/>
</dbReference>
<dbReference type="InterPro" id="IPR036179">
    <property type="entry name" value="Ig-like_dom_sf"/>
</dbReference>
<evidence type="ECO:0000313" key="9">
    <source>
        <dbReference type="EMBL" id="KAJ7383950.1"/>
    </source>
</evidence>
<keyword evidence="5" id="KW-0325">Glycoprotein</keyword>
<feature type="region of interest" description="Disordered" evidence="7">
    <location>
        <begin position="1"/>
        <end position="120"/>
    </location>
</feature>
<keyword evidence="4" id="KW-1015">Disulfide bond</keyword>
<dbReference type="AlphaFoldDB" id="A0A9W9ZMB9"/>
<dbReference type="InterPro" id="IPR013783">
    <property type="entry name" value="Ig-like_fold"/>
</dbReference>
<dbReference type="GO" id="GO:0005886">
    <property type="term" value="C:plasma membrane"/>
    <property type="evidence" value="ECO:0007669"/>
    <property type="project" value="TreeGrafter"/>
</dbReference>
<evidence type="ECO:0000313" key="10">
    <source>
        <dbReference type="Proteomes" id="UP001163046"/>
    </source>
</evidence>
<dbReference type="SMART" id="SM00409">
    <property type="entry name" value="IG"/>
    <property type="match status" value="1"/>
</dbReference>
<dbReference type="GO" id="GO:0098632">
    <property type="term" value="F:cell-cell adhesion mediator activity"/>
    <property type="evidence" value="ECO:0007669"/>
    <property type="project" value="TreeGrafter"/>
</dbReference>
<feature type="domain" description="Ig-like" evidence="8">
    <location>
        <begin position="118"/>
        <end position="202"/>
    </location>
</feature>
<evidence type="ECO:0000256" key="5">
    <source>
        <dbReference type="ARBA" id="ARBA00023180"/>
    </source>
</evidence>
<keyword evidence="2" id="KW-0732">Signal</keyword>
<reference evidence="9" key="1">
    <citation type="submission" date="2023-01" db="EMBL/GenBank/DDBJ databases">
        <title>Genome assembly of the deep-sea coral Lophelia pertusa.</title>
        <authorList>
            <person name="Herrera S."/>
            <person name="Cordes E."/>
        </authorList>
    </citation>
    <scope>NUCLEOTIDE SEQUENCE</scope>
    <source>
        <strain evidence="9">USNM1676648</strain>
        <tissue evidence="9">Polyp</tissue>
    </source>
</reference>
<proteinExistence type="inferred from homology"/>
<dbReference type="PROSITE" id="PS50835">
    <property type="entry name" value="IG_LIKE"/>
    <property type="match status" value="1"/>
</dbReference>
<evidence type="ECO:0000256" key="7">
    <source>
        <dbReference type="SAM" id="MobiDB-lite"/>
    </source>
</evidence>
<evidence type="ECO:0000256" key="2">
    <source>
        <dbReference type="ARBA" id="ARBA00022729"/>
    </source>
</evidence>
<dbReference type="InterPro" id="IPR008160">
    <property type="entry name" value="Collagen"/>
</dbReference>
<organism evidence="9 10">
    <name type="scientific">Desmophyllum pertusum</name>
    <dbReference type="NCBI Taxonomy" id="174260"/>
    <lineage>
        <taxon>Eukaryota</taxon>
        <taxon>Metazoa</taxon>
        <taxon>Cnidaria</taxon>
        <taxon>Anthozoa</taxon>
        <taxon>Hexacorallia</taxon>
        <taxon>Scleractinia</taxon>
        <taxon>Caryophylliina</taxon>
        <taxon>Caryophylliidae</taxon>
        <taxon>Desmophyllum</taxon>
    </lineage>
</organism>
<dbReference type="FunFam" id="2.60.40.10:FF:000299">
    <property type="entry name" value="protogenin isoform X2"/>
    <property type="match status" value="1"/>
</dbReference>
<accession>A0A9W9ZMB9</accession>
<dbReference type="GO" id="GO:0007156">
    <property type="term" value="P:homophilic cell adhesion via plasma membrane adhesion molecules"/>
    <property type="evidence" value="ECO:0007669"/>
    <property type="project" value="TreeGrafter"/>
</dbReference>
<dbReference type="PANTHER" id="PTHR10075">
    <property type="entry name" value="BASIGIN RELATED"/>
    <property type="match status" value="1"/>
</dbReference>
<sequence length="207" mass="21789">MKMLHSDSEKELHIRQKRHVENTNKKSNGTTSTDRDEIRREVQLALSSLACNVQCPKSIRGRRGRPGYTGSPGKHGPPGLQGPPGPQGTLGIQGPPGPQGDSGPPGPRGDPGDSISAPSILAPPMSMVVNETGTASFQCEAKGNPVPKVTWLKKNSSLLADKRVVPSRGGLMITDVTSQDDGMYTCIASNILGVMTSSAKLSVQGEQ</sequence>
<dbReference type="GO" id="GO:0030424">
    <property type="term" value="C:axon"/>
    <property type="evidence" value="ECO:0007669"/>
    <property type="project" value="TreeGrafter"/>
</dbReference>
<dbReference type="EMBL" id="MU825892">
    <property type="protein sequence ID" value="KAJ7383950.1"/>
    <property type="molecule type" value="Genomic_DNA"/>
</dbReference>
<dbReference type="OrthoDB" id="5989217at2759"/>
<dbReference type="GO" id="GO:0070593">
    <property type="term" value="P:dendrite self-avoidance"/>
    <property type="evidence" value="ECO:0007669"/>
    <property type="project" value="TreeGrafter"/>
</dbReference>
<protein>
    <recommendedName>
        <fullName evidence="8">Ig-like domain-containing protein</fullName>
    </recommendedName>
</protein>
<dbReference type="GO" id="GO:0007411">
    <property type="term" value="P:axon guidance"/>
    <property type="evidence" value="ECO:0007669"/>
    <property type="project" value="TreeGrafter"/>
</dbReference>
<dbReference type="InterPro" id="IPR003598">
    <property type="entry name" value="Ig_sub2"/>
</dbReference>
<dbReference type="InterPro" id="IPR003599">
    <property type="entry name" value="Ig_sub"/>
</dbReference>
<evidence type="ECO:0000259" key="8">
    <source>
        <dbReference type="PROSITE" id="PS50835"/>
    </source>
</evidence>
<evidence type="ECO:0000256" key="3">
    <source>
        <dbReference type="ARBA" id="ARBA00022737"/>
    </source>
</evidence>
<dbReference type="Pfam" id="PF07679">
    <property type="entry name" value="I-set"/>
    <property type="match status" value="1"/>
</dbReference>
<dbReference type="Proteomes" id="UP001163046">
    <property type="component" value="Unassembled WGS sequence"/>
</dbReference>
<dbReference type="InterPro" id="IPR013098">
    <property type="entry name" value="Ig_I-set"/>
</dbReference>
<keyword evidence="3" id="KW-0677">Repeat</keyword>
<feature type="compositionally biased region" description="Basic and acidic residues" evidence="7">
    <location>
        <begin position="1"/>
        <end position="24"/>
    </location>
</feature>
<evidence type="ECO:0000256" key="6">
    <source>
        <dbReference type="ARBA" id="ARBA00023319"/>
    </source>
</evidence>
<gene>
    <name evidence="9" type="ORF">OS493_024638</name>
</gene>
<keyword evidence="10" id="KW-1185">Reference proteome</keyword>
<feature type="compositionally biased region" description="Basic and acidic residues" evidence="7">
    <location>
        <begin position="33"/>
        <end position="42"/>
    </location>
</feature>
<dbReference type="Gene3D" id="2.60.40.10">
    <property type="entry name" value="Immunoglobulins"/>
    <property type="match status" value="1"/>
</dbReference>
<evidence type="ECO:0000256" key="4">
    <source>
        <dbReference type="ARBA" id="ARBA00023157"/>
    </source>
</evidence>
<dbReference type="SMART" id="SM00408">
    <property type="entry name" value="IGc2"/>
    <property type="match status" value="1"/>
</dbReference>
<keyword evidence="6" id="KW-0393">Immunoglobulin domain</keyword>
<dbReference type="SUPFAM" id="SSF48726">
    <property type="entry name" value="Immunoglobulin"/>
    <property type="match status" value="1"/>
</dbReference>